<evidence type="ECO:0000256" key="1">
    <source>
        <dbReference type="ARBA" id="ARBA00022679"/>
    </source>
</evidence>
<dbReference type="GO" id="GO:0016832">
    <property type="term" value="F:aldehyde-lyase activity"/>
    <property type="evidence" value="ECO:0007669"/>
    <property type="project" value="InterPro"/>
</dbReference>
<dbReference type="Pfam" id="PF00793">
    <property type="entry name" value="DAHP_synth_1"/>
    <property type="match status" value="1"/>
</dbReference>
<dbReference type="InterPro" id="IPR006268">
    <property type="entry name" value="DAHP_syn_2"/>
</dbReference>
<reference evidence="4" key="1">
    <citation type="submission" date="2020-02" db="EMBL/GenBank/DDBJ databases">
        <authorList>
            <person name="Meier V. D."/>
        </authorList>
    </citation>
    <scope>NUCLEOTIDE SEQUENCE</scope>
    <source>
        <strain evidence="4">AVDCRST_MAG89</strain>
    </source>
</reference>
<dbReference type="NCBIfam" id="NF006421">
    <property type="entry name" value="PRK08673.1"/>
    <property type="match status" value="1"/>
</dbReference>
<dbReference type="EC" id="2.5.1.54" evidence="4"/>
<dbReference type="Gene3D" id="3.20.20.70">
    <property type="entry name" value="Aldolase class I"/>
    <property type="match status" value="1"/>
</dbReference>
<dbReference type="Gene3D" id="3.30.70.1140">
    <property type="entry name" value="Phospho-2-dehydro-3-deoxyheptonate aldolase, domain 1"/>
    <property type="match status" value="1"/>
</dbReference>
<dbReference type="SUPFAM" id="SSF51569">
    <property type="entry name" value="Aldolase"/>
    <property type="match status" value="1"/>
</dbReference>
<dbReference type="PANTHER" id="PTHR43018:SF1">
    <property type="entry name" value="PROTEIN AROA(G)"/>
    <property type="match status" value="1"/>
</dbReference>
<evidence type="ECO:0000259" key="2">
    <source>
        <dbReference type="Pfam" id="PF00793"/>
    </source>
</evidence>
<dbReference type="GO" id="GO:0009073">
    <property type="term" value="P:aromatic amino acid family biosynthetic process"/>
    <property type="evidence" value="ECO:0007669"/>
    <property type="project" value="InterPro"/>
</dbReference>
<sequence>MLVVMRHDATDQDIDAVVATIREMGYEARPMPGKQRTAIGLVGNDGKVNADRIEAQSGVLEIIHVSQPYKQVSREWKDEPTVVTLGNGTRIGAGEVSVMAGPCSVEGEAQIIGIAHRLREQGATILRGGAFKPRTSPYSFQGMAEEGLKLLARAREETGMAVVTEAIDAESLDLVAQYADIVQIGARNMQNFSLLRRAGRAGKPVLLKRGMAATVKDLLLSAEYILAEGNPNVILCERGVRSFDTHTRNLLDLTAIPVVKSLSHLPIIADPSHGTGLRAKVIPMARAAIAAGADGLMIEVHPDPERAMSDGAQSLYPDQFGELMEQIAVIATAIGTRMVPPVAAAQGAGAAG</sequence>
<dbReference type="InterPro" id="IPR052899">
    <property type="entry name" value="Class-I_DAHP_synthase"/>
</dbReference>
<dbReference type="InterPro" id="IPR041071">
    <property type="entry name" value="DAHP_snth_FXD"/>
</dbReference>
<dbReference type="NCBIfam" id="TIGR01361">
    <property type="entry name" value="DAHP_synth_Bsub"/>
    <property type="match status" value="1"/>
</dbReference>
<dbReference type="NCBIfam" id="NF009239">
    <property type="entry name" value="PRK12595.1"/>
    <property type="match status" value="1"/>
</dbReference>
<organism evidence="4">
    <name type="scientific">uncultured Gemmatimonadota bacterium</name>
    <dbReference type="NCBI Taxonomy" id="203437"/>
    <lineage>
        <taxon>Bacteria</taxon>
        <taxon>Pseudomonadati</taxon>
        <taxon>Gemmatimonadota</taxon>
        <taxon>environmental samples</taxon>
    </lineage>
</organism>
<gene>
    <name evidence="4" type="ORF">AVDCRST_MAG89-439</name>
</gene>
<feature type="domain" description="DAHP synthase ferredoxin-like" evidence="3">
    <location>
        <begin position="1"/>
        <end position="67"/>
    </location>
</feature>
<accession>A0A6J4KAJ1</accession>
<feature type="domain" description="DAHP synthetase I/KDSA" evidence="2">
    <location>
        <begin position="83"/>
        <end position="325"/>
    </location>
</feature>
<keyword evidence="1 4" id="KW-0808">Transferase</keyword>
<proteinExistence type="predicted"/>
<protein>
    <submittedName>
        <fullName evidence="4">2-keto-3-deoxy-D-arabino-heptulosonate-7-phosphat e synthase I beta</fullName>
        <ecNumber evidence="4">2.5.1.54</ecNumber>
    </submittedName>
</protein>
<dbReference type="Pfam" id="PF18152">
    <property type="entry name" value="DAHP_snth_FXD"/>
    <property type="match status" value="1"/>
</dbReference>
<dbReference type="InterPro" id="IPR006218">
    <property type="entry name" value="DAHP1/KDSA"/>
</dbReference>
<dbReference type="AlphaFoldDB" id="A0A6J4KAJ1"/>
<evidence type="ECO:0000313" key="4">
    <source>
        <dbReference type="EMBL" id="CAA9300555.1"/>
    </source>
</evidence>
<dbReference type="GO" id="GO:0003849">
    <property type="term" value="F:3-deoxy-7-phosphoheptulonate synthase activity"/>
    <property type="evidence" value="ECO:0007669"/>
    <property type="project" value="UniProtKB-EC"/>
</dbReference>
<dbReference type="InterPro" id="IPR013785">
    <property type="entry name" value="Aldolase_TIM"/>
</dbReference>
<dbReference type="PANTHER" id="PTHR43018">
    <property type="entry name" value="PHOSPHO-2-DEHYDRO-3-DEOXYHEPTONATE ALDOLASE"/>
    <property type="match status" value="1"/>
</dbReference>
<dbReference type="EMBL" id="CADCTV010000100">
    <property type="protein sequence ID" value="CAA9300555.1"/>
    <property type="molecule type" value="Genomic_DNA"/>
</dbReference>
<evidence type="ECO:0000259" key="3">
    <source>
        <dbReference type="Pfam" id="PF18152"/>
    </source>
</evidence>
<name>A0A6J4KAJ1_9BACT</name>